<comment type="caution">
    <text evidence="1">The sequence shown here is derived from an EMBL/GenBank/DDBJ whole genome shotgun (WGS) entry which is preliminary data.</text>
</comment>
<proteinExistence type="predicted"/>
<dbReference type="EMBL" id="QLNP01000063">
    <property type="protein sequence ID" value="RAM38179.1"/>
    <property type="molecule type" value="Genomic_DNA"/>
</dbReference>
<evidence type="ECO:0000313" key="1">
    <source>
        <dbReference type="EMBL" id="RAM38179.1"/>
    </source>
</evidence>
<dbReference type="Proteomes" id="UP000249166">
    <property type="component" value="Unassembled WGS sequence"/>
</dbReference>
<gene>
    <name evidence="1" type="ORF">DBZ45_06725</name>
</gene>
<evidence type="ECO:0000313" key="2">
    <source>
        <dbReference type="Proteomes" id="UP000249166"/>
    </source>
</evidence>
<dbReference type="AlphaFoldDB" id="A0A328HHQ7"/>
<protein>
    <submittedName>
        <fullName evidence="1">Uncharacterized protein</fullName>
    </submittedName>
</protein>
<reference evidence="1 2" key="1">
    <citation type="submission" date="2018-04" db="EMBL/GenBank/DDBJ databases">
        <title>Bacteria isolated from cave deposits of Manipur.</title>
        <authorList>
            <person name="Sahoo D."/>
            <person name="Sarangthem I."/>
            <person name="Nandeibam J."/>
        </authorList>
    </citation>
    <scope>NUCLEOTIDE SEQUENCE [LARGE SCALE GENOMIC DNA]</scope>
    <source>
        <strain evidence="2">mrc11</strain>
    </source>
</reference>
<accession>A0A328HHQ7</accession>
<sequence length="71" mass="7823">MMGQRVAVASGDWRVDCTRSLPGRAVALGTLPKMPYRRSGAHGYFVTEKYLRNKKVATTPLGVMATLWAEP</sequence>
<organism evidence="1 2">
    <name type="scientific">Arthrobacter globiformis</name>
    <dbReference type="NCBI Taxonomy" id="1665"/>
    <lineage>
        <taxon>Bacteria</taxon>
        <taxon>Bacillati</taxon>
        <taxon>Actinomycetota</taxon>
        <taxon>Actinomycetes</taxon>
        <taxon>Micrococcales</taxon>
        <taxon>Micrococcaceae</taxon>
        <taxon>Arthrobacter</taxon>
    </lineage>
</organism>
<name>A0A328HHQ7_ARTGO</name>